<evidence type="ECO:0000259" key="5">
    <source>
        <dbReference type="Pfam" id="PF06472"/>
    </source>
</evidence>
<protein>
    <recommendedName>
        <fullName evidence="5">ABC transmembrane type-1 domain-containing protein</fullName>
    </recommendedName>
</protein>
<feature type="domain" description="ABC transmembrane type-1" evidence="5">
    <location>
        <begin position="76"/>
        <end position="185"/>
    </location>
</feature>
<dbReference type="PANTHER" id="PTHR11384">
    <property type="entry name" value="ATP-BINDING CASSETTE, SUB-FAMILY D MEMBER"/>
    <property type="match status" value="1"/>
</dbReference>
<evidence type="ECO:0000313" key="6">
    <source>
        <dbReference type="EMBL" id="MQL82696.1"/>
    </source>
</evidence>
<keyword evidence="3" id="KW-1133">Transmembrane helix</keyword>
<dbReference type="PANTHER" id="PTHR11384:SF56">
    <property type="entry name" value="ABC TRANSPORTER D FAMILY MEMBER 1"/>
    <property type="match status" value="1"/>
</dbReference>
<keyword evidence="1" id="KW-0813">Transport</keyword>
<keyword evidence="4" id="KW-0472">Membrane</keyword>
<dbReference type="GO" id="GO:0042760">
    <property type="term" value="P:very long-chain fatty acid catabolic process"/>
    <property type="evidence" value="ECO:0007669"/>
    <property type="project" value="TreeGrafter"/>
</dbReference>
<organism evidence="6 7">
    <name type="scientific">Colocasia esculenta</name>
    <name type="common">Wild taro</name>
    <name type="synonym">Arum esculentum</name>
    <dbReference type="NCBI Taxonomy" id="4460"/>
    <lineage>
        <taxon>Eukaryota</taxon>
        <taxon>Viridiplantae</taxon>
        <taxon>Streptophyta</taxon>
        <taxon>Embryophyta</taxon>
        <taxon>Tracheophyta</taxon>
        <taxon>Spermatophyta</taxon>
        <taxon>Magnoliopsida</taxon>
        <taxon>Liliopsida</taxon>
        <taxon>Araceae</taxon>
        <taxon>Aroideae</taxon>
        <taxon>Colocasieae</taxon>
        <taxon>Colocasia</taxon>
    </lineage>
</organism>
<keyword evidence="7" id="KW-1185">Reference proteome</keyword>
<reference evidence="6" key="1">
    <citation type="submission" date="2017-07" db="EMBL/GenBank/DDBJ databases">
        <title>Taro Niue Genome Assembly and Annotation.</title>
        <authorList>
            <person name="Atibalentja N."/>
            <person name="Keating K."/>
            <person name="Fields C.J."/>
        </authorList>
    </citation>
    <scope>NUCLEOTIDE SEQUENCE</scope>
    <source>
        <strain evidence="6">Niue_2</strain>
        <tissue evidence="6">Leaf</tissue>
    </source>
</reference>
<evidence type="ECO:0000256" key="3">
    <source>
        <dbReference type="ARBA" id="ARBA00022989"/>
    </source>
</evidence>
<evidence type="ECO:0000256" key="2">
    <source>
        <dbReference type="ARBA" id="ARBA00022692"/>
    </source>
</evidence>
<evidence type="ECO:0000256" key="4">
    <source>
        <dbReference type="ARBA" id="ARBA00023136"/>
    </source>
</evidence>
<evidence type="ECO:0000313" key="7">
    <source>
        <dbReference type="Proteomes" id="UP000652761"/>
    </source>
</evidence>
<dbReference type="GO" id="GO:0005524">
    <property type="term" value="F:ATP binding"/>
    <property type="evidence" value="ECO:0007669"/>
    <property type="project" value="InterPro"/>
</dbReference>
<dbReference type="Proteomes" id="UP000652761">
    <property type="component" value="Unassembled WGS sequence"/>
</dbReference>
<dbReference type="EMBL" id="NMUH01000649">
    <property type="protein sequence ID" value="MQL82696.1"/>
    <property type="molecule type" value="Genomic_DNA"/>
</dbReference>
<dbReference type="GO" id="GO:0007031">
    <property type="term" value="P:peroxisome organization"/>
    <property type="evidence" value="ECO:0007669"/>
    <property type="project" value="TreeGrafter"/>
</dbReference>
<evidence type="ECO:0000256" key="1">
    <source>
        <dbReference type="ARBA" id="ARBA00022448"/>
    </source>
</evidence>
<dbReference type="GO" id="GO:0015910">
    <property type="term" value="P:long-chain fatty acid import into peroxisome"/>
    <property type="evidence" value="ECO:0007669"/>
    <property type="project" value="TreeGrafter"/>
</dbReference>
<name>A0A843UKN6_COLES</name>
<dbReference type="GO" id="GO:0005778">
    <property type="term" value="C:peroxisomal membrane"/>
    <property type="evidence" value="ECO:0007669"/>
    <property type="project" value="TreeGrafter"/>
</dbReference>
<proteinExistence type="predicted"/>
<comment type="caution">
    <text evidence="6">The sequence shown here is derived from an EMBL/GenBank/DDBJ whole genome shotgun (WGS) entry which is preliminary data.</text>
</comment>
<dbReference type="GO" id="GO:0006635">
    <property type="term" value="P:fatty acid beta-oxidation"/>
    <property type="evidence" value="ECO:0007669"/>
    <property type="project" value="TreeGrafter"/>
</dbReference>
<dbReference type="GO" id="GO:0140359">
    <property type="term" value="F:ABC-type transporter activity"/>
    <property type="evidence" value="ECO:0007669"/>
    <property type="project" value="InterPro"/>
</dbReference>
<accession>A0A843UKN6</accession>
<keyword evidence="2" id="KW-0812">Transmembrane</keyword>
<gene>
    <name evidence="6" type="ORF">Taro_015178</name>
</gene>
<dbReference type="AlphaFoldDB" id="A0A843UKN6"/>
<sequence length="316" mass="35383">MRLHLLLLLLGRFLLHLVALLDLLLQLTTQGPLLLLVLGRQSWSQPLPLVHPLLMLLLAKLPLLPVGDPPLLRSGRNIDADQRITHDVKKLTTDLSSLVTGMVKLSADILWFTWRMKLLTSQRGVAILYAYMLLGLGFLRSVAPEFGDLACKEQQLEGTFRFMHNRLRTHAESVAFFIGGSREKAVRYLDRPLNRQLDALRFLASVVSQSFLAFGDILELHRNYLELTGGINRIFELEEFLDAAQNDIKLTQHSSTSSSIASVGDAYEQVLGRDRIGRVCGIGTDPIPKRPLCQALGCMDRNPKRPDPLSKLGPRP</sequence>
<dbReference type="InterPro" id="IPR011527">
    <property type="entry name" value="ABC1_TM_dom"/>
</dbReference>
<dbReference type="OrthoDB" id="1485528at2759"/>
<dbReference type="GO" id="GO:0005324">
    <property type="term" value="F:long-chain fatty acid transmembrane transporter activity"/>
    <property type="evidence" value="ECO:0007669"/>
    <property type="project" value="TreeGrafter"/>
</dbReference>
<dbReference type="Pfam" id="PF06472">
    <property type="entry name" value="ABC_membrane_2"/>
    <property type="match status" value="1"/>
</dbReference>
<dbReference type="InterPro" id="IPR050835">
    <property type="entry name" value="ABC_transporter_sub-D"/>
</dbReference>